<dbReference type="SUPFAM" id="SSF53756">
    <property type="entry name" value="UDP-Glycosyltransferase/glycogen phosphorylase"/>
    <property type="match status" value="1"/>
</dbReference>
<dbReference type="InterPro" id="IPR050194">
    <property type="entry name" value="Glycosyltransferase_grp1"/>
</dbReference>
<accession>A0A419ESN1</accession>
<name>A0A419ESN1_9BACT</name>
<reference evidence="3 4" key="1">
    <citation type="journal article" date="2017" name="ISME J.">
        <title>Energy and carbon metabolisms in a deep terrestrial subsurface fluid microbial community.</title>
        <authorList>
            <person name="Momper L."/>
            <person name="Jungbluth S.P."/>
            <person name="Lee M.D."/>
            <person name="Amend J.P."/>
        </authorList>
    </citation>
    <scope>NUCLEOTIDE SEQUENCE [LARGE SCALE GENOMIC DNA]</scope>
    <source>
        <strain evidence="3">SURF_17</strain>
    </source>
</reference>
<organism evidence="3 4">
    <name type="scientific">Candidatus Abyssobacteria bacterium SURF_17</name>
    <dbReference type="NCBI Taxonomy" id="2093361"/>
    <lineage>
        <taxon>Bacteria</taxon>
        <taxon>Pseudomonadati</taxon>
        <taxon>Candidatus Hydrogenedentota</taxon>
        <taxon>Candidatus Abyssobacteria</taxon>
    </lineage>
</organism>
<evidence type="ECO:0000259" key="1">
    <source>
        <dbReference type="Pfam" id="PF00534"/>
    </source>
</evidence>
<dbReference type="InterPro" id="IPR001296">
    <property type="entry name" value="Glyco_trans_1"/>
</dbReference>
<keyword evidence="3" id="KW-0808">Transferase</keyword>
<evidence type="ECO:0000313" key="4">
    <source>
        <dbReference type="Proteomes" id="UP000285961"/>
    </source>
</evidence>
<evidence type="ECO:0000313" key="3">
    <source>
        <dbReference type="EMBL" id="RJP66622.1"/>
    </source>
</evidence>
<sequence length="449" mass="51597">MRILFTIHHFLPRYTAGAEIYCYNLARAMSESNEVLVFYADEEQGKEQYSVERGAYRGVNYVRVINNHEGESFEETYDNKRIDTIFSDVLDEFRPDIVHCQHLMNLSANIIQITKERGIPVVVTLHEFWMMCPFGGQRLRPDLSICRNIHSFRCAECVLIQRGILPNRYHNSLFPCAQGESNRLSVQRDSSARRLLRRLRQTVLYTRRILKRTEYLRAMLAQADLLVAPSPFLRNEFLRWGVSPERIIFSDYGHHANLSRGFQRTPSSQVRFAYIGTIVPHKGVHVLVEAFNKIEHPNASLRIYGDMTRFPQYGRHVITLARNPNISFCGEFDSADVKEIFENIDVLIVPSLWYENSPLTIHEAFLTRTPVIASNHGGMADLVKHMQNGLLFEVGNPDELAQTISSLVEQPGLLEKLRAGIGPVKTIEEDVLSFLTDRYKSLIKTGQVR</sequence>
<dbReference type="Pfam" id="PF00534">
    <property type="entry name" value="Glycos_transf_1"/>
    <property type="match status" value="1"/>
</dbReference>
<dbReference type="Proteomes" id="UP000285961">
    <property type="component" value="Unassembled WGS sequence"/>
</dbReference>
<dbReference type="Gene3D" id="3.40.50.2000">
    <property type="entry name" value="Glycogen Phosphorylase B"/>
    <property type="match status" value="2"/>
</dbReference>
<protein>
    <submittedName>
        <fullName evidence="3">Glycosyltransferase</fullName>
    </submittedName>
</protein>
<feature type="domain" description="Glycosyl transferase family 1" evidence="1">
    <location>
        <begin position="265"/>
        <end position="418"/>
    </location>
</feature>
<dbReference type="AlphaFoldDB" id="A0A419ESN1"/>
<dbReference type="PANTHER" id="PTHR45947:SF3">
    <property type="entry name" value="SULFOQUINOVOSYL TRANSFERASE SQD2"/>
    <property type="match status" value="1"/>
</dbReference>
<proteinExistence type="predicted"/>
<dbReference type="EMBL" id="QZKI01000113">
    <property type="protein sequence ID" value="RJP66622.1"/>
    <property type="molecule type" value="Genomic_DNA"/>
</dbReference>
<dbReference type="GO" id="GO:0016757">
    <property type="term" value="F:glycosyltransferase activity"/>
    <property type="evidence" value="ECO:0007669"/>
    <property type="project" value="InterPro"/>
</dbReference>
<evidence type="ECO:0000259" key="2">
    <source>
        <dbReference type="Pfam" id="PF13439"/>
    </source>
</evidence>
<gene>
    <name evidence="3" type="ORF">C4532_15875</name>
</gene>
<feature type="domain" description="Glycosyltransferase subfamily 4-like N-terminal" evidence="2">
    <location>
        <begin position="17"/>
        <end position="131"/>
    </location>
</feature>
<dbReference type="CDD" id="cd03823">
    <property type="entry name" value="GT4_ExpE7-like"/>
    <property type="match status" value="1"/>
</dbReference>
<dbReference type="Pfam" id="PF13439">
    <property type="entry name" value="Glyco_transf_4"/>
    <property type="match status" value="1"/>
</dbReference>
<dbReference type="InterPro" id="IPR028098">
    <property type="entry name" value="Glyco_trans_4-like_N"/>
</dbReference>
<comment type="caution">
    <text evidence="3">The sequence shown here is derived from an EMBL/GenBank/DDBJ whole genome shotgun (WGS) entry which is preliminary data.</text>
</comment>
<dbReference type="PANTHER" id="PTHR45947">
    <property type="entry name" value="SULFOQUINOVOSYL TRANSFERASE SQD2"/>
    <property type="match status" value="1"/>
</dbReference>